<reference evidence="2 3" key="1">
    <citation type="journal article" date="2019" name="Commun. Biol.">
        <title>The bagworm genome reveals a unique fibroin gene that provides high tensile strength.</title>
        <authorList>
            <person name="Kono N."/>
            <person name="Nakamura H."/>
            <person name="Ohtoshi R."/>
            <person name="Tomita M."/>
            <person name="Numata K."/>
            <person name="Arakawa K."/>
        </authorList>
    </citation>
    <scope>NUCLEOTIDE SEQUENCE [LARGE SCALE GENOMIC DNA]</scope>
</reference>
<dbReference type="AlphaFoldDB" id="A0A4C1VYM1"/>
<dbReference type="EMBL" id="BGZK01000426">
    <property type="protein sequence ID" value="GBP42937.1"/>
    <property type="molecule type" value="Genomic_DNA"/>
</dbReference>
<comment type="caution">
    <text evidence="2">The sequence shown here is derived from an EMBL/GenBank/DDBJ whole genome shotgun (WGS) entry which is preliminary data.</text>
</comment>
<proteinExistence type="predicted"/>
<dbReference type="Proteomes" id="UP000299102">
    <property type="component" value="Unassembled WGS sequence"/>
</dbReference>
<protein>
    <submittedName>
        <fullName evidence="2">Uncharacterized protein</fullName>
    </submittedName>
</protein>
<feature type="compositionally biased region" description="Basic and acidic residues" evidence="1">
    <location>
        <begin position="32"/>
        <end position="55"/>
    </location>
</feature>
<sequence length="100" mass="10567">MSSLEPSTNHPASNGPSPISIPTPPNGRHAIVRRDQPRDVPRTGREPSTGERVKCDPSGAVSVPYHSCTSDGGRDAGSVVVSKRTRFDFGARASVDASNR</sequence>
<feature type="compositionally biased region" description="Polar residues" evidence="1">
    <location>
        <begin position="1"/>
        <end position="17"/>
    </location>
</feature>
<name>A0A4C1VYM1_EUMVA</name>
<gene>
    <name evidence="2" type="ORF">EVAR_87317_1</name>
</gene>
<evidence type="ECO:0000256" key="1">
    <source>
        <dbReference type="SAM" id="MobiDB-lite"/>
    </source>
</evidence>
<feature type="region of interest" description="Disordered" evidence="1">
    <location>
        <begin position="1"/>
        <end position="61"/>
    </location>
</feature>
<keyword evidence="3" id="KW-1185">Reference proteome</keyword>
<organism evidence="2 3">
    <name type="scientific">Eumeta variegata</name>
    <name type="common">Bagworm moth</name>
    <name type="synonym">Eumeta japonica</name>
    <dbReference type="NCBI Taxonomy" id="151549"/>
    <lineage>
        <taxon>Eukaryota</taxon>
        <taxon>Metazoa</taxon>
        <taxon>Ecdysozoa</taxon>
        <taxon>Arthropoda</taxon>
        <taxon>Hexapoda</taxon>
        <taxon>Insecta</taxon>
        <taxon>Pterygota</taxon>
        <taxon>Neoptera</taxon>
        <taxon>Endopterygota</taxon>
        <taxon>Lepidoptera</taxon>
        <taxon>Glossata</taxon>
        <taxon>Ditrysia</taxon>
        <taxon>Tineoidea</taxon>
        <taxon>Psychidae</taxon>
        <taxon>Oiketicinae</taxon>
        <taxon>Eumeta</taxon>
    </lineage>
</organism>
<accession>A0A4C1VYM1</accession>
<evidence type="ECO:0000313" key="2">
    <source>
        <dbReference type="EMBL" id="GBP42937.1"/>
    </source>
</evidence>
<evidence type="ECO:0000313" key="3">
    <source>
        <dbReference type="Proteomes" id="UP000299102"/>
    </source>
</evidence>